<evidence type="ECO:0000313" key="3">
    <source>
        <dbReference type="EMBL" id="QJA83678.1"/>
    </source>
</evidence>
<protein>
    <submittedName>
        <fullName evidence="3">Uncharacterized protein</fullName>
    </submittedName>
</protein>
<dbReference type="AlphaFoldDB" id="A0A6M3KQU6"/>
<dbReference type="EMBL" id="MT141529">
    <property type="protein sequence ID" value="QJA64964.1"/>
    <property type="molecule type" value="Genomic_DNA"/>
</dbReference>
<gene>
    <name evidence="3" type="ORF">MM415A00259_0003</name>
    <name evidence="2" type="ORF">MM415B00452_0065</name>
</gene>
<evidence type="ECO:0000313" key="2">
    <source>
        <dbReference type="EMBL" id="QJA64964.1"/>
    </source>
</evidence>
<accession>A0A6M3KQU6</accession>
<sequence length="73" mass="8264">MAWTDYTPVDTVEYKQLEPPPGFGKEMFGHPSEGVNPETGEPWRILSIHERGFGSPTTKWKTQTGNVTVWTDI</sequence>
<name>A0A6M3KQU6_9ZZZZ</name>
<proteinExistence type="predicted"/>
<feature type="region of interest" description="Disordered" evidence="1">
    <location>
        <begin position="14"/>
        <end position="40"/>
    </location>
</feature>
<dbReference type="EMBL" id="MT142516">
    <property type="protein sequence ID" value="QJA83678.1"/>
    <property type="molecule type" value="Genomic_DNA"/>
</dbReference>
<evidence type="ECO:0000256" key="1">
    <source>
        <dbReference type="SAM" id="MobiDB-lite"/>
    </source>
</evidence>
<reference evidence="3" key="1">
    <citation type="submission" date="2020-03" db="EMBL/GenBank/DDBJ databases">
        <title>The deep terrestrial virosphere.</title>
        <authorList>
            <person name="Holmfeldt K."/>
            <person name="Nilsson E."/>
            <person name="Simone D."/>
            <person name="Lopez-Fernandez M."/>
            <person name="Wu X."/>
            <person name="de Brujin I."/>
            <person name="Lundin D."/>
            <person name="Andersson A."/>
            <person name="Bertilsson S."/>
            <person name="Dopson M."/>
        </authorList>
    </citation>
    <scope>NUCLEOTIDE SEQUENCE</scope>
    <source>
        <strain evidence="3">MM415A00259</strain>
        <strain evidence="2">MM415B00452</strain>
    </source>
</reference>
<organism evidence="3">
    <name type="scientific">viral metagenome</name>
    <dbReference type="NCBI Taxonomy" id="1070528"/>
    <lineage>
        <taxon>unclassified sequences</taxon>
        <taxon>metagenomes</taxon>
        <taxon>organismal metagenomes</taxon>
    </lineage>
</organism>